<feature type="signal peptide" evidence="1">
    <location>
        <begin position="1"/>
        <end position="22"/>
    </location>
</feature>
<dbReference type="STRING" id="185761.SAMN05660282_00858"/>
<protein>
    <recommendedName>
        <fullName evidence="4">Lipoprotein</fullName>
    </recommendedName>
</protein>
<evidence type="ECO:0000256" key="1">
    <source>
        <dbReference type="SAM" id="SignalP"/>
    </source>
</evidence>
<evidence type="ECO:0000313" key="2">
    <source>
        <dbReference type="EMBL" id="SFG43237.1"/>
    </source>
</evidence>
<reference evidence="2 3" key="1">
    <citation type="submission" date="2016-10" db="EMBL/GenBank/DDBJ databases">
        <authorList>
            <person name="de Groot N.N."/>
        </authorList>
    </citation>
    <scope>NUCLEOTIDE SEQUENCE [LARGE SCALE GENOMIC DNA]</scope>
    <source>
        <strain>J11</strain>
        <strain evidence="3">PG 39</strain>
    </source>
</reference>
<dbReference type="AlphaFoldDB" id="A0A1I2RX63"/>
<keyword evidence="3" id="KW-1185">Reference proteome</keyword>
<proteinExistence type="predicted"/>
<organism evidence="2 3">
    <name type="scientific">Corynebacterium spheniscorum</name>
    <dbReference type="NCBI Taxonomy" id="185761"/>
    <lineage>
        <taxon>Bacteria</taxon>
        <taxon>Bacillati</taxon>
        <taxon>Actinomycetota</taxon>
        <taxon>Actinomycetes</taxon>
        <taxon>Mycobacteriales</taxon>
        <taxon>Corynebacteriaceae</taxon>
        <taxon>Corynebacterium</taxon>
    </lineage>
</organism>
<dbReference type="Proteomes" id="UP000199065">
    <property type="component" value="Unassembled WGS sequence"/>
</dbReference>
<evidence type="ECO:0000313" key="3">
    <source>
        <dbReference type="Proteomes" id="UP000199065"/>
    </source>
</evidence>
<sequence length="216" mass="23655">MKPGLKLFLLPMLLCVAGCSAAAEPHSASQEERLASITIAQDADEPEQKILAELYSQALNRHGKRNEVVDIAAGEGWEAINERRVGMVIACTGDVVGRAQPELAEGLEKKFAEADAQPNSEDNQRATYEYAVHSLAGFLQVPDPSPAQGCSESEFKDLPQNIIPIYDAAALDRETRYAINKLGRYLDEQTLKDLAEKAESSSLEDAVREWLDAKLI</sequence>
<feature type="chain" id="PRO_5011504229" description="Lipoprotein" evidence="1">
    <location>
        <begin position="23"/>
        <end position="216"/>
    </location>
</feature>
<name>A0A1I2RX63_9CORY</name>
<evidence type="ECO:0008006" key="4">
    <source>
        <dbReference type="Google" id="ProtNLM"/>
    </source>
</evidence>
<dbReference type="Gene3D" id="3.40.190.10">
    <property type="entry name" value="Periplasmic binding protein-like II"/>
    <property type="match status" value="1"/>
</dbReference>
<gene>
    <name evidence="2" type="ORF">SAMN05660282_00858</name>
</gene>
<keyword evidence="1" id="KW-0732">Signal</keyword>
<accession>A0A1I2RX63</accession>
<dbReference type="EMBL" id="FOPJ01000004">
    <property type="protein sequence ID" value="SFG43237.1"/>
    <property type="molecule type" value="Genomic_DNA"/>
</dbReference>